<gene>
    <name evidence="3" type="ORF">GCU60_18390</name>
</gene>
<dbReference type="SUPFAM" id="SSF49503">
    <property type="entry name" value="Cupredoxins"/>
    <property type="match status" value="1"/>
</dbReference>
<keyword evidence="1" id="KW-0732">Signal</keyword>
<dbReference type="InterPro" id="IPR006311">
    <property type="entry name" value="TAT_signal"/>
</dbReference>
<dbReference type="InterPro" id="IPR008972">
    <property type="entry name" value="Cupredoxin"/>
</dbReference>
<evidence type="ECO:0000259" key="2">
    <source>
        <dbReference type="Pfam" id="PF13473"/>
    </source>
</evidence>
<feature type="domain" description="EfeO-type cupredoxin-like" evidence="2">
    <location>
        <begin position="51"/>
        <end position="146"/>
    </location>
</feature>
<dbReference type="PROSITE" id="PS51318">
    <property type="entry name" value="TAT"/>
    <property type="match status" value="1"/>
</dbReference>
<evidence type="ECO:0000313" key="4">
    <source>
        <dbReference type="Proteomes" id="UP000479241"/>
    </source>
</evidence>
<sequence>MVELRRRTVLLTALAGAGAMVLSACGSDPDESSDDAPADVAADGTVSIAPDGTQEVTVLVRDDYDFYPAAFTVTAGRVRLSLISEAKELTHNFRFTPGAGPAEIAGEIPILAPGMSDTMEFTVDQPGDYQFECSFHVALGQIGTMTVAPG</sequence>
<comment type="caution">
    <text evidence="3">The sequence shown here is derived from an EMBL/GenBank/DDBJ whole genome shotgun (WGS) entry which is preliminary data.</text>
</comment>
<evidence type="ECO:0000313" key="3">
    <source>
        <dbReference type="EMBL" id="NEK87711.1"/>
    </source>
</evidence>
<evidence type="ECO:0000256" key="1">
    <source>
        <dbReference type="SAM" id="SignalP"/>
    </source>
</evidence>
<dbReference type="EMBL" id="JAAGWG010000039">
    <property type="protein sequence ID" value="NEK87711.1"/>
    <property type="molecule type" value="Genomic_DNA"/>
</dbReference>
<feature type="signal peptide" evidence="1">
    <location>
        <begin position="1"/>
        <end position="26"/>
    </location>
</feature>
<name>A0A6L9W882_9ACTN</name>
<protein>
    <recommendedName>
        <fullName evidence="2">EfeO-type cupredoxin-like domain-containing protein</fullName>
    </recommendedName>
</protein>
<accession>A0A6L9W882</accession>
<dbReference type="InterPro" id="IPR028096">
    <property type="entry name" value="EfeO_Cupredoxin"/>
</dbReference>
<dbReference type="Proteomes" id="UP000479241">
    <property type="component" value="Unassembled WGS sequence"/>
</dbReference>
<organism evidence="3 4">
    <name type="scientific">Blastococcus saxobsidens</name>
    <dbReference type="NCBI Taxonomy" id="138336"/>
    <lineage>
        <taxon>Bacteria</taxon>
        <taxon>Bacillati</taxon>
        <taxon>Actinomycetota</taxon>
        <taxon>Actinomycetes</taxon>
        <taxon>Geodermatophilales</taxon>
        <taxon>Geodermatophilaceae</taxon>
        <taxon>Blastococcus</taxon>
    </lineage>
</organism>
<dbReference type="Gene3D" id="2.60.40.420">
    <property type="entry name" value="Cupredoxins - blue copper proteins"/>
    <property type="match status" value="1"/>
</dbReference>
<reference evidence="3 4" key="1">
    <citation type="submission" date="2019-12" db="EMBL/GenBank/DDBJ databases">
        <title>the WGS of Blastococcus saxobsidens 67B17.</title>
        <authorList>
            <person name="Jiang Z."/>
        </authorList>
    </citation>
    <scope>NUCLEOTIDE SEQUENCE [LARGE SCALE GENOMIC DNA]</scope>
    <source>
        <strain evidence="3 4">67B17</strain>
    </source>
</reference>
<dbReference type="Pfam" id="PF13473">
    <property type="entry name" value="Cupredoxin_1"/>
    <property type="match status" value="1"/>
</dbReference>
<proteinExistence type="predicted"/>
<dbReference type="AlphaFoldDB" id="A0A6L9W882"/>
<dbReference type="PROSITE" id="PS51257">
    <property type="entry name" value="PROKAR_LIPOPROTEIN"/>
    <property type="match status" value="1"/>
</dbReference>
<feature type="chain" id="PRO_5038962001" description="EfeO-type cupredoxin-like domain-containing protein" evidence="1">
    <location>
        <begin position="27"/>
        <end position="150"/>
    </location>
</feature>